<gene>
    <name evidence="1" type="ORF">ERS013165_03319</name>
</gene>
<dbReference type="AlphaFoldDB" id="A0A655UWW9"/>
<dbReference type="EMBL" id="CWOW01000023">
    <property type="protein sequence ID" value="CSB08557.1"/>
    <property type="molecule type" value="Genomic_DNA"/>
</dbReference>
<accession>A0A655UWW9</accession>
<proteinExistence type="predicted"/>
<evidence type="ECO:0000313" key="1">
    <source>
        <dbReference type="EMBL" id="CSB08557.1"/>
    </source>
</evidence>
<dbReference type="AntiFam" id="ANF00095">
    <property type="entry name" value="Shadow ORF (opposite ABC transporters)"/>
</dbReference>
<dbReference type="Proteomes" id="UP000044806">
    <property type="component" value="Unassembled WGS sequence"/>
</dbReference>
<evidence type="ECO:0000313" key="2">
    <source>
        <dbReference type="Proteomes" id="UP000044806"/>
    </source>
</evidence>
<organism evidence="1 2">
    <name type="scientific">Vibrio cholerae</name>
    <dbReference type="NCBI Taxonomy" id="666"/>
    <lineage>
        <taxon>Bacteria</taxon>
        <taxon>Pseudomonadati</taxon>
        <taxon>Pseudomonadota</taxon>
        <taxon>Gammaproteobacteria</taxon>
        <taxon>Vibrionales</taxon>
        <taxon>Vibrionaceae</taxon>
        <taxon>Vibrio</taxon>
    </lineage>
</organism>
<sequence length="79" mass="9192">MQQRRSIHRCRDGHTTRIGIDQLLGIGMCRRSKQSVARVSFDQLATLHHCHSVSNSAHYAQIMGNEQHRHAQFLLQRFK</sequence>
<protein>
    <submittedName>
        <fullName evidence="1">Uncharacterized protein</fullName>
    </submittedName>
</protein>
<name>A0A655UWW9_VIBCL</name>
<reference evidence="1 2" key="1">
    <citation type="submission" date="2015-07" db="EMBL/GenBank/DDBJ databases">
        <authorList>
            <consortium name="Pathogen Informatics"/>
        </authorList>
    </citation>
    <scope>NUCLEOTIDE SEQUENCE [LARGE SCALE GENOMIC DNA]</scope>
    <source>
        <strain evidence="1 2">A51</strain>
    </source>
</reference>